<dbReference type="Gene3D" id="3.10.670.10">
    <property type="entry name" value="Secreted effector protein ssei"/>
    <property type="match status" value="1"/>
</dbReference>
<name>A0A5C5Q3Y0_9PSED</name>
<dbReference type="OrthoDB" id="7025055at2"/>
<feature type="domain" description="Tox-PLDMTX" evidence="3">
    <location>
        <begin position="1957"/>
        <end position="2094"/>
    </location>
</feature>
<evidence type="ECO:0000256" key="2">
    <source>
        <dbReference type="SAM" id="MobiDB-lite"/>
    </source>
</evidence>
<dbReference type="Pfam" id="PF15645">
    <property type="entry name" value="Tox-PLDMTX"/>
    <property type="match status" value="1"/>
</dbReference>
<evidence type="ECO:0000259" key="4">
    <source>
        <dbReference type="Pfam" id="PF21527"/>
    </source>
</evidence>
<feature type="compositionally biased region" description="Polar residues" evidence="2">
    <location>
        <begin position="946"/>
        <end position="955"/>
    </location>
</feature>
<keyword evidence="1" id="KW-0175">Coiled coil</keyword>
<feature type="compositionally biased region" description="Low complexity" evidence="2">
    <location>
        <begin position="1711"/>
        <end position="1731"/>
    </location>
</feature>
<dbReference type="Proteomes" id="UP000317901">
    <property type="component" value="Unassembled WGS sequence"/>
</dbReference>
<dbReference type="RefSeq" id="WP_146425998.1">
    <property type="nucleotide sequence ID" value="NZ_VFIP01000013.1"/>
</dbReference>
<organism evidence="5 6">
    <name type="scientific">Pseudomonas saxonica</name>
    <dbReference type="NCBI Taxonomy" id="2600598"/>
    <lineage>
        <taxon>Bacteria</taxon>
        <taxon>Pseudomonadati</taxon>
        <taxon>Pseudomonadota</taxon>
        <taxon>Gammaproteobacteria</taxon>
        <taxon>Pseudomonadales</taxon>
        <taxon>Pseudomonadaceae</taxon>
        <taxon>Pseudomonas</taxon>
    </lineage>
</organism>
<accession>A0A5C5Q3Y0</accession>
<evidence type="ECO:0000313" key="6">
    <source>
        <dbReference type="Proteomes" id="UP000317901"/>
    </source>
</evidence>
<evidence type="ECO:0000256" key="1">
    <source>
        <dbReference type="SAM" id="Coils"/>
    </source>
</evidence>
<proteinExistence type="predicted"/>
<feature type="region of interest" description="Disordered" evidence="2">
    <location>
        <begin position="938"/>
        <end position="965"/>
    </location>
</feature>
<feature type="compositionally biased region" description="Basic and acidic residues" evidence="2">
    <location>
        <begin position="1"/>
        <end position="11"/>
    </location>
</feature>
<sequence>MEKLALEKPVDSHAQPVTAPTADSARQNIQGGPEPLHLLTRNHTASSDLTAPVAMIGQPMIQAMLEHVGQTLLDWCWKAFEQRYADQLTNLQIARALSSQLLDPQLSLTAKCTALLNVLENSSFIGATITPYLDVARQLKTILSGLQQPGSGVIKRGIDTLSNLVALLDLPAAQQMAGKDTLSPVRDLLSGALGWAQTLQRLSNASWDSPQAFADSLLQSGALPPWVTEIVEQGQKMYETLSRQLTAIKHKGEQLQRLRGLLDQFNQATGIQAKFAALLTLLLDEQMLGLIEQYAPAAMGDSLKVYSLLKHAIQDGGEQDTTGLRTTLLSMEHITSQPFIDRLGSEAGAVGQMMAEPLRNVRAALRGSASQEAAFNLLLGLSDPKKTWTDFVLESSREMLLLPQVQDLGASFASRFAWQAQAIRALYAVLDDTFWAHYKTAAWAELPALISDTALRDTQNQQSQLAIALAAASGIPGEHIQTVFTEVSKVCRSWGNDSWAEFLPKVTGSIENLLAVLVKHGQLLPSYVQTLLDIGLWAAKGISRLLMLHAVWKAKADDEVLGEATLALIRKAIEEYAGDNAAWAFDKAVIWLPMLPPLYKVLGNLEPIKEGQRVQWLANVLMRLYSLPEAQTNKDVIWVREQIEAKAEQWLGNIPAALLGNAIVEEIQSKPGFDLTPMFTRAVQLQSLASYMADCFDRITKTLQGVDVMSGIQAALNPAGAQVPGRQRPAYLRDLTTFYAVLPDSYPQQPISTTTQNIAPKLWGTGAGATFLGGILFTYFAYKNFRKGNQTPPQTEVEMDSLMGGANNVQNVENSESITTEEQRLNESPYKPTSVLLKQKSSHWKKTGALTAMASLMFGASAYSLWKTQSALADNTVREKIDRLEALEVKAREDFYAGNTHTLSDDLTQFLETLSTFESFDDVTVPPTTNAAPDMASNMPRPSHKAYQQQSTQNAFPDPAAYNDLPKTSARVRRSTPEGLNPALGIDNILPLMKEAQLLIQTIIARTAEGKTQHDLAYLYGRFGEVKLQLNALRDFTSQLTPDSSGQLLTNRDVYAYYLLAEMKSYYSEEDYQLWGRFAPYSKIVFNYQNTQGQSRTSSAPLIDFLNGNIQTKLATLGANGSYTFSAEHEDTAAAQQLRSGTAHYIPGNWTKIQELQIGRFQTQAGVPVRMPSMTDEVTVRTHPKNPMEQSTGSVRVTKLTLDAYFTQKFANAEYADPYETEEVIWPQHYTPLMKALLNAPGFAHNYTAGQRAIAELNQRLEQLRAQKIEAYDKKIKTYSGDDVLNNSELITQYSWQDLIFENNGTPIGFTESDVIIRAIASVEERIVHYQQQPDQLSNAPDWQQDYQSEIEKLIKTLSALHQKQGDSERIEAESLNGEALFDKEVEDFAAELWTQQTYQNPLKDHPQLSQLTPQSLLSVAITQGSQINHISMPFKRILAGEHLRWGASVNSSTVEWPSGLMASDTLLNKLINECTRYRKSLERGLETENASKRINIPTIETALQQGLDHIITQQSSALKKQAPINLSDTVNVRTYPLPKYFISNVEVLTDVLMSGSFMAPDFRPDPALIVNQTYTLKQVMGKAPEAKFSGMWDYNTMEVDPEGKYPKEFIKALREIDWQRKLEADVDKLRNNQQLKDDWRLVFSPLISKKINATAGSRANTIQLNSVGVPGVYTIRRPNRSIELHSIFNPTVWKFDSSRDLIRALDTLDNSTENSTENSTSNSTPTHSTPQTRPDTAQQNNKFYTWLNEHQEDYYVEKNTGRNYITSVNPRETENADRVADLAFDHLMSSLYSNIDTWLKSDSELYAHRAFEFFEKIAAPLIGVLTYPITGPMTFLIAAGLAAVPFGELAIADTKEEFRETAINAAINAAFELGTGVVAGGLSKIPVKKIIKAATSKKIKPPAPGQSALPAPTAPLRLEPYRHSAVGKINNMEAGTEHYLTKLKENSTVLNAIDQPDGKCANLLSIVGPRIKQSDIGMTDIKYRGLLIWNNAMEIIPSNHFVVLGTKNGERYVFDLSAAQFHNKGMPDLDGPLILKEADWVQKYSNATTRKLIKYKDFDAPDSATNSFRSMPGLFSPSDVIEDGFLLTMPQWYKTLTHWNPNSNSQPLSQLVYGSNAVSDAAQALNASTSSNARWDYAIDVLRDADVLTATQARKLTAGLIEASNNRGLGNSGRIDNLLSDIRTVNTAEGLLRIKKGELVVFMQANSSAPAAELHPVHIVTCLGNGRFAGAQNSIIDPALGDQKGIINAEQFGTIGSAGLTRVGSAPGAPMLEIKAGFPMGYRSPYAPSLTEAAATAARIVDADISSAQYVSRTLELSGDLAYEQGQAFKNAAADLASPSIQGSGITLDKIMKNPQKLTSLQALKSVPKGYIMAATSSDSYASHLMLSLGNEKFATSALNTLSPDLPHANTIVTAEQLYRSMQEGKLGGLDLQSGAVNLNNFRAEALRLGTAPSSPSKMPAQSPFASNSIARTKITKFMFNGHEYQISETKLSNNTTLYSVVNDPGVAVSVSSHAEYTPQSPTMKAPKDMSLAFLSPHDSALQNTGGTGFFNVQSGMNPHSIVSDEGRTVVFSPYKASDSALKPLVPHTHNNVLYDATGSTTQGEIMDYSLSHFPQELPQDIMANIALNRELLIQKVANIKKTDYLTVDPSSKPVLFSSVITELRQLPVPPQTVTAVFCRSRRPSTTYSYNPMGQNSGASYVLKGHQNTYDITGSEPKLVSRVLVTLSRVYTSLSIDESNRNRAAQQAANERDTTIIAGPLIKDLWQKKDMWLNGLAFSQFEALDDSGSMQLADTASNFMTLTAKDGGLKEQVQHLM</sequence>
<dbReference type="InterPro" id="IPR028907">
    <property type="entry name" value="Tox-PLDMTX_dom"/>
</dbReference>
<dbReference type="InterPro" id="IPR049002">
    <property type="entry name" value="Stv"/>
</dbReference>
<gene>
    <name evidence="5" type="ORF">FJD37_08895</name>
</gene>
<feature type="region of interest" description="Disordered" evidence="2">
    <location>
        <begin position="1709"/>
        <end position="1738"/>
    </location>
</feature>
<evidence type="ECO:0000259" key="3">
    <source>
        <dbReference type="Pfam" id="PF15645"/>
    </source>
</evidence>
<dbReference type="EMBL" id="VFIP01000013">
    <property type="protein sequence ID" value="TWR95496.1"/>
    <property type="molecule type" value="Genomic_DNA"/>
</dbReference>
<comment type="caution">
    <text evidence="5">The sequence shown here is derived from an EMBL/GenBank/DDBJ whole genome shotgun (WGS) entry which is preliminary data.</text>
</comment>
<dbReference type="Pfam" id="PF21527">
    <property type="entry name" value="Stv"/>
    <property type="match status" value="1"/>
</dbReference>
<feature type="coiled-coil region" evidence="1">
    <location>
        <begin position="1247"/>
        <end position="1274"/>
    </location>
</feature>
<feature type="domain" description="Putative adhesin Stv" evidence="4">
    <location>
        <begin position="2511"/>
        <end position="2682"/>
    </location>
</feature>
<reference evidence="5 6" key="1">
    <citation type="submission" date="2019-06" db="EMBL/GenBank/DDBJ databases">
        <title>Pseudomonas bimorpha sp. nov. isolated from bovine raw milk and skim milk concentrate.</title>
        <authorList>
            <person name="Hofmann K."/>
            <person name="Huptas C."/>
            <person name="Doll E."/>
            <person name="Scherer S."/>
            <person name="Wenning M."/>
        </authorList>
    </citation>
    <scope>NUCLEOTIDE SEQUENCE [LARGE SCALE GENOMIC DNA]</scope>
    <source>
        <strain evidence="5 6">DSM 108990</strain>
    </source>
</reference>
<feature type="region of interest" description="Disordered" evidence="2">
    <location>
        <begin position="1"/>
        <end position="37"/>
    </location>
</feature>
<evidence type="ECO:0000313" key="5">
    <source>
        <dbReference type="EMBL" id="TWR95496.1"/>
    </source>
</evidence>
<protein>
    <submittedName>
        <fullName evidence="5">Uncharacterized protein</fullName>
    </submittedName>
</protein>